<dbReference type="GO" id="GO:0016887">
    <property type="term" value="F:ATP hydrolysis activity"/>
    <property type="evidence" value="ECO:0007669"/>
    <property type="project" value="InterPro"/>
</dbReference>
<evidence type="ECO:0000256" key="2">
    <source>
        <dbReference type="ARBA" id="ARBA00005417"/>
    </source>
</evidence>
<comment type="caution">
    <text evidence="7">The sequence shown here is derived from an EMBL/GenBank/DDBJ whole genome shotgun (WGS) entry which is preliminary data.</text>
</comment>
<dbReference type="InterPro" id="IPR017871">
    <property type="entry name" value="ABC_transporter-like_CS"/>
</dbReference>
<evidence type="ECO:0000256" key="4">
    <source>
        <dbReference type="ARBA" id="ARBA00022741"/>
    </source>
</evidence>
<dbReference type="PANTHER" id="PTHR42781">
    <property type="entry name" value="SPERMIDINE/PUTRESCINE IMPORT ATP-BINDING PROTEIN POTA"/>
    <property type="match status" value="1"/>
</dbReference>
<gene>
    <name evidence="7" type="ORF">NVS89_04325</name>
</gene>
<dbReference type="PROSITE" id="PS50893">
    <property type="entry name" value="ABC_TRANSPORTER_2"/>
    <property type="match status" value="1"/>
</dbReference>
<comment type="similarity">
    <text evidence="2">Belongs to the ABC transporter superfamily.</text>
</comment>
<dbReference type="InterPro" id="IPR013611">
    <property type="entry name" value="Transp-assoc_OB_typ2"/>
</dbReference>
<dbReference type="InterPro" id="IPR003593">
    <property type="entry name" value="AAA+_ATPase"/>
</dbReference>
<dbReference type="SUPFAM" id="SSF50331">
    <property type="entry name" value="MOP-like"/>
    <property type="match status" value="1"/>
</dbReference>
<accession>A0A9X2PEY1</accession>
<dbReference type="GO" id="GO:0043190">
    <property type="term" value="C:ATP-binding cassette (ABC) transporter complex"/>
    <property type="evidence" value="ECO:0007669"/>
    <property type="project" value="InterPro"/>
</dbReference>
<dbReference type="SUPFAM" id="SSF52540">
    <property type="entry name" value="P-loop containing nucleoside triphosphate hydrolases"/>
    <property type="match status" value="1"/>
</dbReference>
<keyword evidence="3" id="KW-0813">Transport</keyword>
<dbReference type="Gene3D" id="2.40.50.100">
    <property type="match status" value="1"/>
</dbReference>
<keyword evidence="8" id="KW-1185">Reference proteome</keyword>
<dbReference type="EMBL" id="JANTHZ010000001">
    <property type="protein sequence ID" value="MCS0494312.1"/>
    <property type="molecule type" value="Genomic_DNA"/>
</dbReference>
<evidence type="ECO:0000256" key="3">
    <source>
        <dbReference type="ARBA" id="ARBA00022448"/>
    </source>
</evidence>
<dbReference type="InterPro" id="IPR003439">
    <property type="entry name" value="ABC_transporter-like_ATP-bd"/>
</dbReference>
<dbReference type="AlphaFoldDB" id="A0A9X2PEY1"/>
<name>A0A9X2PEY1_9HYPH</name>
<sequence>MNPSNPADPAVEIVRVRKDYGSAVGVADVSLTVGRGEFVTLLGPSGCGKSTLLGMIAGFVDPTAGKIIVDGADVTQVEPYRRDIGMVFQSYALFPHMNVYDNVAFGLRMRKLSKAEIDAEVRRVIEMMKLGGMEERRVRQLSGGQQQRVALARAIVIRPKVLLLDEPLSALDKNLRAQMQVELSDLHRKTGLTTIFVTHDQGEALSLSDRIVVMNRGEVQQVAPPIELYRTPANGFVASFIGEINALPAGRYEISGGEAALVLPGIGRLTAPARPEWRFGHGTEVRAFLRPEHVQPAGTQAGDAQAGEGANRISGVVAAHVYQGSHTITRVTVEGIGLVETRVTGAEIMAEAPVGAPITLTIDLGQAVLLGEG</sequence>
<reference evidence="7" key="1">
    <citation type="submission" date="2022-08" db="EMBL/GenBank/DDBJ databases">
        <authorList>
            <person name="Li F."/>
        </authorList>
    </citation>
    <scope>NUCLEOTIDE SEQUENCE</scope>
    <source>
        <strain evidence="7">MQZ15Z-1</strain>
    </source>
</reference>
<dbReference type="GO" id="GO:0140359">
    <property type="term" value="F:ABC-type transporter activity"/>
    <property type="evidence" value="ECO:0007669"/>
    <property type="project" value="UniProtKB-ARBA"/>
</dbReference>
<evidence type="ECO:0000256" key="5">
    <source>
        <dbReference type="ARBA" id="ARBA00022840"/>
    </source>
</evidence>
<evidence type="ECO:0000313" key="8">
    <source>
        <dbReference type="Proteomes" id="UP001151088"/>
    </source>
</evidence>
<keyword evidence="4" id="KW-0547">Nucleotide-binding</keyword>
<dbReference type="InterPro" id="IPR008995">
    <property type="entry name" value="Mo/tungstate-bd_C_term_dom"/>
</dbReference>
<dbReference type="GO" id="GO:0005524">
    <property type="term" value="F:ATP binding"/>
    <property type="evidence" value="ECO:0007669"/>
    <property type="project" value="UniProtKB-KW"/>
</dbReference>
<dbReference type="InterPro" id="IPR027417">
    <property type="entry name" value="P-loop_NTPase"/>
</dbReference>
<evidence type="ECO:0000256" key="1">
    <source>
        <dbReference type="ARBA" id="ARBA00004417"/>
    </source>
</evidence>
<proteinExistence type="inferred from homology"/>
<evidence type="ECO:0000313" key="7">
    <source>
        <dbReference type="EMBL" id="MCS0494312.1"/>
    </source>
</evidence>
<dbReference type="SMART" id="SM00382">
    <property type="entry name" value="AAA"/>
    <property type="match status" value="1"/>
</dbReference>
<dbReference type="FunFam" id="3.40.50.300:FF:000042">
    <property type="entry name" value="Maltose/maltodextrin ABC transporter, ATP-binding protein"/>
    <property type="match status" value="1"/>
</dbReference>
<keyword evidence="5 7" id="KW-0067">ATP-binding</keyword>
<organism evidence="7 8">
    <name type="scientific">Ancylobacter mangrovi</name>
    <dbReference type="NCBI Taxonomy" id="2972472"/>
    <lineage>
        <taxon>Bacteria</taxon>
        <taxon>Pseudomonadati</taxon>
        <taxon>Pseudomonadota</taxon>
        <taxon>Alphaproteobacteria</taxon>
        <taxon>Hyphomicrobiales</taxon>
        <taxon>Xanthobacteraceae</taxon>
        <taxon>Ancylobacter</taxon>
    </lineage>
</organism>
<feature type="domain" description="ABC transporter" evidence="6">
    <location>
        <begin position="11"/>
        <end position="241"/>
    </location>
</feature>
<dbReference type="PROSITE" id="PS00211">
    <property type="entry name" value="ABC_TRANSPORTER_1"/>
    <property type="match status" value="1"/>
</dbReference>
<protein>
    <submittedName>
        <fullName evidence="7">ABC transporter ATP-binding protein</fullName>
    </submittedName>
</protein>
<evidence type="ECO:0000259" key="6">
    <source>
        <dbReference type="PROSITE" id="PS50893"/>
    </source>
</evidence>
<dbReference type="Pfam" id="PF08402">
    <property type="entry name" value="TOBE_2"/>
    <property type="match status" value="1"/>
</dbReference>
<dbReference type="PANTHER" id="PTHR42781:SF4">
    <property type="entry name" value="SPERMIDINE_PUTRESCINE IMPORT ATP-BINDING PROTEIN POTA"/>
    <property type="match status" value="1"/>
</dbReference>
<dbReference type="RefSeq" id="WP_258731253.1">
    <property type="nucleotide sequence ID" value="NZ_JANTHZ010000001.1"/>
</dbReference>
<dbReference type="Pfam" id="PF00005">
    <property type="entry name" value="ABC_tran"/>
    <property type="match status" value="1"/>
</dbReference>
<comment type="subcellular location">
    <subcellularLocation>
        <location evidence="1">Cell inner membrane</location>
        <topology evidence="1">Peripheral membrane protein</topology>
    </subcellularLocation>
</comment>
<dbReference type="InterPro" id="IPR050093">
    <property type="entry name" value="ABC_SmlMolc_Importer"/>
</dbReference>
<dbReference type="Gene3D" id="3.40.50.300">
    <property type="entry name" value="P-loop containing nucleotide triphosphate hydrolases"/>
    <property type="match status" value="1"/>
</dbReference>
<dbReference type="Proteomes" id="UP001151088">
    <property type="component" value="Unassembled WGS sequence"/>
</dbReference>